<proteinExistence type="predicted"/>
<dbReference type="OrthoDB" id="2119945at2759"/>
<evidence type="ECO:0000313" key="4">
    <source>
        <dbReference type="Proteomes" id="UP000800035"/>
    </source>
</evidence>
<dbReference type="PANTHER" id="PTHR34826">
    <property type="entry name" value="UPF0590 PROTEIN C409.17C"/>
    <property type="match status" value="1"/>
</dbReference>
<dbReference type="AlphaFoldDB" id="A0A6A5TBE8"/>
<name>A0A6A5TBE8_9PLEO</name>
<accession>A0A6A5TBE8</accession>
<dbReference type="EMBL" id="ML977030">
    <property type="protein sequence ID" value="KAF1949941.1"/>
    <property type="molecule type" value="Genomic_DNA"/>
</dbReference>
<keyword evidence="4" id="KW-1185">Reference proteome</keyword>
<feature type="region of interest" description="Disordered" evidence="1">
    <location>
        <begin position="298"/>
        <end position="319"/>
    </location>
</feature>
<feature type="compositionally biased region" description="Basic and acidic residues" evidence="1">
    <location>
        <begin position="298"/>
        <end position="307"/>
    </location>
</feature>
<feature type="domain" description="Domain of unknown function at the cortex 1" evidence="2">
    <location>
        <begin position="11"/>
        <end position="278"/>
    </location>
</feature>
<sequence>MPGAHHENYILKVTAGATYDRTKHQDVLVNTEKPVHISSEHLDARIHVRVKDYRGLPEGSPSTSPYFSHPQHPYDRYSISFSITPKTSIPGNALVFGNDFENPIRDRLPPLFDKAFGIVKWWIDPGLDGDVYGDHPYLYGALLSSINVLRIGSKPPQKIDAGEEKENEAIIYEEGAEGDGEDVRKEKSIPAVSGQRQKFFLTEANRKAFEFEAGREYKCDFFNPYLDFNEFALKIGYGLPAISIIGHWDGQPLRPHSLRYVLKNRETNTELFIVNFQLIPTEEATKEAGVESAEEIFEEVHGRKKTETQTVGGDDDDLD</sequence>
<dbReference type="Proteomes" id="UP000800035">
    <property type="component" value="Unassembled WGS sequence"/>
</dbReference>
<evidence type="ECO:0000259" key="2">
    <source>
        <dbReference type="Pfam" id="PF08588"/>
    </source>
</evidence>
<dbReference type="InterPro" id="IPR013897">
    <property type="entry name" value="Duc1"/>
</dbReference>
<reference evidence="3" key="1">
    <citation type="journal article" date="2020" name="Stud. Mycol.">
        <title>101 Dothideomycetes genomes: a test case for predicting lifestyles and emergence of pathogens.</title>
        <authorList>
            <person name="Haridas S."/>
            <person name="Albert R."/>
            <person name="Binder M."/>
            <person name="Bloem J."/>
            <person name="Labutti K."/>
            <person name="Salamov A."/>
            <person name="Andreopoulos B."/>
            <person name="Baker S."/>
            <person name="Barry K."/>
            <person name="Bills G."/>
            <person name="Bluhm B."/>
            <person name="Cannon C."/>
            <person name="Castanera R."/>
            <person name="Culley D."/>
            <person name="Daum C."/>
            <person name="Ezra D."/>
            <person name="Gonzalez J."/>
            <person name="Henrissat B."/>
            <person name="Kuo A."/>
            <person name="Liang C."/>
            <person name="Lipzen A."/>
            <person name="Lutzoni F."/>
            <person name="Magnuson J."/>
            <person name="Mondo S."/>
            <person name="Nolan M."/>
            <person name="Ohm R."/>
            <person name="Pangilinan J."/>
            <person name="Park H.-J."/>
            <person name="Ramirez L."/>
            <person name="Alfaro M."/>
            <person name="Sun H."/>
            <person name="Tritt A."/>
            <person name="Yoshinaga Y."/>
            <person name="Zwiers L.-H."/>
            <person name="Turgeon B."/>
            <person name="Goodwin S."/>
            <person name="Spatafora J."/>
            <person name="Crous P."/>
            <person name="Grigoriev I."/>
        </authorList>
    </citation>
    <scope>NUCLEOTIDE SEQUENCE</scope>
    <source>
        <strain evidence="3">CBS 675.92</strain>
    </source>
</reference>
<protein>
    <submittedName>
        <fullName evidence="3">DUF1769-domain-containing protein</fullName>
    </submittedName>
</protein>
<dbReference type="Pfam" id="PF08588">
    <property type="entry name" value="Duc1"/>
    <property type="match status" value="1"/>
</dbReference>
<dbReference type="PANTHER" id="PTHR34826:SF2">
    <property type="entry name" value="UPF0590 PROTEIN C409.17C"/>
    <property type="match status" value="1"/>
</dbReference>
<gene>
    <name evidence="3" type="ORF">CC80DRAFT_251075</name>
</gene>
<evidence type="ECO:0000313" key="3">
    <source>
        <dbReference type="EMBL" id="KAF1949941.1"/>
    </source>
</evidence>
<evidence type="ECO:0000256" key="1">
    <source>
        <dbReference type="SAM" id="MobiDB-lite"/>
    </source>
</evidence>
<organism evidence="3 4">
    <name type="scientific">Byssothecium circinans</name>
    <dbReference type="NCBI Taxonomy" id="147558"/>
    <lineage>
        <taxon>Eukaryota</taxon>
        <taxon>Fungi</taxon>
        <taxon>Dikarya</taxon>
        <taxon>Ascomycota</taxon>
        <taxon>Pezizomycotina</taxon>
        <taxon>Dothideomycetes</taxon>
        <taxon>Pleosporomycetidae</taxon>
        <taxon>Pleosporales</taxon>
        <taxon>Massarineae</taxon>
        <taxon>Massarinaceae</taxon>
        <taxon>Byssothecium</taxon>
    </lineage>
</organism>